<proteinExistence type="predicted"/>
<feature type="region of interest" description="Disordered" evidence="1">
    <location>
        <begin position="33"/>
        <end position="56"/>
    </location>
</feature>
<organism evidence="2 3">
    <name type="scientific">Pterulicium gracile</name>
    <dbReference type="NCBI Taxonomy" id="1884261"/>
    <lineage>
        <taxon>Eukaryota</taxon>
        <taxon>Fungi</taxon>
        <taxon>Dikarya</taxon>
        <taxon>Basidiomycota</taxon>
        <taxon>Agaricomycotina</taxon>
        <taxon>Agaricomycetes</taxon>
        <taxon>Agaricomycetidae</taxon>
        <taxon>Agaricales</taxon>
        <taxon>Pleurotineae</taxon>
        <taxon>Pterulaceae</taxon>
        <taxon>Pterulicium</taxon>
    </lineage>
</organism>
<dbReference type="EMBL" id="ML178837">
    <property type="protein sequence ID" value="TFK98775.1"/>
    <property type="molecule type" value="Genomic_DNA"/>
</dbReference>
<dbReference type="AlphaFoldDB" id="A0A5C3Q9P7"/>
<evidence type="ECO:0000313" key="2">
    <source>
        <dbReference type="EMBL" id="TFK98775.1"/>
    </source>
</evidence>
<feature type="compositionally biased region" description="Low complexity" evidence="1">
    <location>
        <begin position="35"/>
        <end position="56"/>
    </location>
</feature>
<evidence type="ECO:0000256" key="1">
    <source>
        <dbReference type="SAM" id="MobiDB-lite"/>
    </source>
</evidence>
<protein>
    <recommendedName>
        <fullName evidence="4">BTB domain-containing protein</fullName>
    </recommendedName>
</protein>
<evidence type="ECO:0000313" key="3">
    <source>
        <dbReference type="Proteomes" id="UP000305067"/>
    </source>
</evidence>
<name>A0A5C3Q9P7_9AGAR</name>
<keyword evidence="3" id="KW-1185">Reference proteome</keyword>
<sequence>MATADIILRSSDGESFYPHKSILSAYSSAILESPTRSTRTRAAATSSSSAARSRRY</sequence>
<accession>A0A5C3Q9P7</accession>
<dbReference type="Proteomes" id="UP000305067">
    <property type="component" value="Unassembled WGS sequence"/>
</dbReference>
<gene>
    <name evidence="2" type="ORF">BDV98DRAFT_572198</name>
</gene>
<evidence type="ECO:0008006" key="4">
    <source>
        <dbReference type="Google" id="ProtNLM"/>
    </source>
</evidence>
<dbReference type="OrthoDB" id="3184970at2759"/>
<reference evidence="2 3" key="1">
    <citation type="journal article" date="2019" name="Nat. Ecol. Evol.">
        <title>Megaphylogeny resolves global patterns of mushroom evolution.</title>
        <authorList>
            <person name="Varga T."/>
            <person name="Krizsan K."/>
            <person name="Foldi C."/>
            <person name="Dima B."/>
            <person name="Sanchez-Garcia M."/>
            <person name="Sanchez-Ramirez S."/>
            <person name="Szollosi G.J."/>
            <person name="Szarkandi J.G."/>
            <person name="Papp V."/>
            <person name="Albert L."/>
            <person name="Andreopoulos W."/>
            <person name="Angelini C."/>
            <person name="Antonin V."/>
            <person name="Barry K.W."/>
            <person name="Bougher N.L."/>
            <person name="Buchanan P."/>
            <person name="Buyck B."/>
            <person name="Bense V."/>
            <person name="Catcheside P."/>
            <person name="Chovatia M."/>
            <person name="Cooper J."/>
            <person name="Damon W."/>
            <person name="Desjardin D."/>
            <person name="Finy P."/>
            <person name="Geml J."/>
            <person name="Haridas S."/>
            <person name="Hughes K."/>
            <person name="Justo A."/>
            <person name="Karasinski D."/>
            <person name="Kautmanova I."/>
            <person name="Kiss B."/>
            <person name="Kocsube S."/>
            <person name="Kotiranta H."/>
            <person name="LaButti K.M."/>
            <person name="Lechner B.E."/>
            <person name="Liimatainen K."/>
            <person name="Lipzen A."/>
            <person name="Lukacs Z."/>
            <person name="Mihaltcheva S."/>
            <person name="Morgado L.N."/>
            <person name="Niskanen T."/>
            <person name="Noordeloos M.E."/>
            <person name="Ohm R.A."/>
            <person name="Ortiz-Santana B."/>
            <person name="Ovrebo C."/>
            <person name="Racz N."/>
            <person name="Riley R."/>
            <person name="Savchenko A."/>
            <person name="Shiryaev A."/>
            <person name="Soop K."/>
            <person name="Spirin V."/>
            <person name="Szebenyi C."/>
            <person name="Tomsovsky M."/>
            <person name="Tulloss R.E."/>
            <person name="Uehling J."/>
            <person name="Grigoriev I.V."/>
            <person name="Vagvolgyi C."/>
            <person name="Papp T."/>
            <person name="Martin F.M."/>
            <person name="Miettinen O."/>
            <person name="Hibbett D.S."/>
            <person name="Nagy L.G."/>
        </authorList>
    </citation>
    <scope>NUCLEOTIDE SEQUENCE [LARGE SCALE GENOMIC DNA]</scope>
    <source>
        <strain evidence="2 3">CBS 309.79</strain>
    </source>
</reference>